<dbReference type="RefSeq" id="XP_066708505.1">
    <property type="nucleotide sequence ID" value="XM_066865376.1"/>
</dbReference>
<dbReference type="GeneID" id="92098439"/>
<dbReference type="Proteomes" id="UP001480595">
    <property type="component" value="Unassembled WGS sequence"/>
</dbReference>
<protein>
    <submittedName>
        <fullName evidence="2">Uncharacterized protein</fullName>
    </submittedName>
</protein>
<organism evidence="2 3">
    <name type="scientific">Apiospora phragmitis</name>
    <dbReference type="NCBI Taxonomy" id="2905665"/>
    <lineage>
        <taxon>Eukaryota</taxon>
        <taxon>Fungi</taxon>
        <taxon>Dikarya</taxon>
        <taxon>Ascomycota</taxon>
        <taxon>Pezizomycotina</taxon>
        <taxon>Sordariomycetes</taxon>
        <taxon>Xylariomycetidae</taxon>
        <taxon>Amphisphaeriales</taxon>
        <taxon>Apiosporaceae</taxon>
        <taxon>Apiospora</taxon>
    </lineage>
</organism>
<evidence type="ECO:0000313" key="3">
    <source>
        <dbReference type="Proteomes" id="UP001480595"/>
    </source>
</evidence>
<dbReference type="EMBL" id="JAQQWL010000015">
    <property type="protein sequence ID" value="KAK8040960.1"/>
    <property type="molecule type" value="Genomic_DNA"/>
</dbReference>
<name>A0ABR1T2Z5_9PEZI</name>
<feature type="region of interest" description="Disordered" evidence="1">
    <location>
        <begin position="1"/>
        <end position="36"/>
    </location>
</feature>
<reference evidence="2 3" key="1">
    <citation type="submission" date="2023-01" db="EMBL/GenBank/DDBJ databases">
        <title>Analysis of 21 Apiospora genomes using comparative genomics revels a genus with tremendous synthesis potential of carbohydrate active enzymes and secondary metabolites.</title>
        <authorList>
            <person name="Sorensen T."/>
        </authorList>
    </citation>
    <scope>NUCLEOTIDE SEQUENCE [LARGE SCALE GENOMIC DNA]</scope>
    <source>
        <strain evidence="2 3">CBS 135458</strain>
    </source>
</reference>
<feature type="region of interest" description="Disordered" evidence="1">
    <location>
        <begin position="137"/>
        <end position="159"/>
    </location>
</feature>
<keyword evidence="3" id="KW-1185">Reference proteome</keyword>
<sequence>MAPKRQASDSPTAATPAKHMKRQPSENASARSIGDQLRIRAPQVELAEAQEKVRQLSDTVVDLTQQLSDTVADLTHRKEEIVRVFGSMLKGLENKLGEEQSKRKHLDDDIRRYGELVHTMKQNLVEERSEKDRLKEANGVMHEKNRSLEKQYEEEKRQNSREVLYLFDELLDDLETWRSAAKDLYHPQPGPKDSPELPS</sequence>
<comment type="caution">
    <text evidence="2">The sequence shown here is derived from an EMBL/GenBank/DDBJ whole genome shotgun (WGS) entry which is preliminary data.</text>
</comment>
<evidence type="ECO:0000256" key="1">
    <source>
        <dbReference type="SAM" id="MobiDB-lite"/>
    </source>
</evidence>
<accession>A0ABR1T2Z5</accession>
<proteinExistence type="predicted"/>
<evidence type="ECO:0000313" key="2">
    <source>
        <dbReference type="EMBL" id="KAK8040960.1"/>
    </source>
</evidence>
<gene>
    <name evidence="2" type="ORF">PG994_013967</name>
</gene>